<dbReference type="Proteomes" id="UP000327013">
    <property type="component" value="Unassembled WGS sequence"/>
</dbReference>
<dbReference type="AlphaFoldDB" id="A0A5N6KWL9"/>
<dbReference type="EMBL" id="VIBQ01000014">
    <property type="protein sequence ID" value="KAB8349748.1"/>
    <property type="molecule type" value="Genomic_DNA"/>
</dbReference>
<protein>
    <submittedName>
        <fullName evidence="1">Uncharacterized protein</fullName>
    </submittedName>
</protein>
<organism evidence="1 2">
    <name type="scientific">Carpinus fangiana</name>
    <dbReference type="NCBI Taxonomy" id="176857"/>
    <lineage>
        <taxon>Eukaryota</taxon>
        <taxon>Viridiplantae</taxon>
        <taxon>Streptophyta</taxon>
        <taxon>Embryophyta</taxon>
        <taxon>Tracheophyta</taxon>
        <taxon>Spermatophyta</taxon>
        <taxon>Magnoliopsida</taxon>
        <taxon>eudicotyledons</taxon>
        <taxon>Gunneridae</taxon>
        <taxon>Pentapetalae</taxon>
        <taxon>rosids</taxon>
        <taxon>fabids</taxon>
        <taxon>Fagales</taxon>
        <taxon>Betulaceae</taxon>
        <taxon>Carpinus</taxon>
    </lineage>
</organism>
<evidence type="ECO:0000313" key="1">
    <source>
        <dbReference type="EMBL" id="KAB8349748.1"/>
    </source>
</evidence>
<gene>
    <name evidence="1" type="ORF">FH972_023763</name>
</gene>
<evidence type="ECO:0000313" key="2">
    <source>
        <dbReference type="Proteomes" id="UP000327013"/>
    </source>
</evidence>
<accession>A0A5N6KWL9</accession>
<name>A0A5N6KWL9_9ROSI</name>
<reference evidence="1 2" key="1">
    <citation type="submission" date="2019-06" db="EMBL/GenBank/DDBJ databases">
        <title>A chromosomal-level reference genome of Carpinus fangiana (Coryloideae, Betulaceae).</title>
        <authorList>
            <person name="Yang X."/>
            <person name="Wang Z."/>
            <person name="Zhang L."/>
            <person name="Hao G."/>
            <person name="Liu J."/>
            <person name="Yang Y."/>
        </authorList>
    </citation>
    <scope>NUCLEOTIDE SEQUENCE [LARGE SCALE GENOMIC DNA]</scope>
    <source>
        <strain evidence="1">Cfa_2016G</strain>
        <tissue evidence="1">Leaf</tissue>
    </source>
</reference>
<proteinExistence type="predicted"/>
<keyword evidence="2" id="KW-1185">Reference proteome</keyword>
<sequence>MEQRTFGQGLGGRTLDCNGTARANNASETVEWGFVWYGDSLDGRVSEQAAAVRERMAGDLVGLLRLRVCVSASRLMQPARFWKLA</sequence>
<comment type="caution">
    <text evidence="1">The sequence shown here is derived from an EMBL/GenBank/DDBJ whole genome shotgun (WGS) entry which is preliminary data.</text>
</comment>